<protein>
    <submittedName>
        <fullName evidence="2">AraC family transcriptional regulator</fullName>
    </submittedName>
</protein>
<evidence type="ECO:0000259" key="1">
    <source>
        <dbReference type="Pfam" id="PF01965"/>
    </source>
</evidence>
<dbReference type="InterPro" id="IPR052158">
    <property type="entry name" value="INH-QAR"/>
</dbReference>
<dbReference type="AlphaFoldDB" id="A0A9X7PG03"/>
<name>A0A9X7PG03_9ACTN</name>
<comment type="caution">
    <text evidence="2">The sequence shown here is derived from an EMBL/GenBank/DDBJ whole genome shotgun (WGS) entry which is preliminary data.</text>
</comment>
<feature type="domain" description="DJ-1/PfpI" evidence="1">
    <location>
        <begin position="19"/>
        <end position="183"/>
    </location>
</feature>
<keyword evidence="3" id="KW-1185">Reference proteome</keyword>
<accession>A0A9X7PG03</accession>
<dbReference type="SUPFAM" id="SSF52317">
    <property type="entry name" value="Class I glutamine amidotransferase-like"/>
    <property type="match status" value="1"/>
</dbReference>
<dbReference type="EMBL" id="PXWG01000065">
    <property type="protein sequence ID" value="PSJ26635.1"/>
    <property type="molecule type" value="Genomic_DNA"/>
</dbReference>
<dbReference type="InterPro" id="IPR029062">
    <property type="entry name" value="Class_I_gatase-like"/>
</dbReference>
<proteinExistence type="predicted"/>
<dbReference type="OrthoDB" id="4265717at2"/>
<dbReference type="Pfam" id="PF01965">
    <property type="entry name" value="DJ-1_PfpI"/>
    <property type="match status" value="1"/>
</dbReference>
<evidence type="ECO:0000313" key="3">
    <source>
        <dbReference type="Proteomes" id="UP000242427"/>
    </source>
</evidence>
<gene>
    <name evidence="2" type="ORF">B7P34_21850</name>
</gene>
<reference evidence="2 3" key="1">
    <citation type="submission" date="2018-03" db="EMBL/GenBank/DDBJ databases">
        <title>Chitinolytic properties of Streptosporangium nondiastaticum TBG75A20.</title>
        <authorList>
            <person name="Gayathri V."/>
            <person name="Shiburaj S."/>
        </authorList>
    </citation>
    <scope>NUCLEOTIDE SEQUENCE [LARGE SCALE GENOMIC DNA]</scope>
    <source>
        <strain evidence="2 3">TBG75A20</strain>
    </source>
</reference>
<organism evidence="2 3">
    <name type="scientific">Streptosporangium nondiastaticum</name>
    <dbReference type="NCBI Taxonomy" id="35764"/>
    <lineage>
        <taxon>Bacteria</taxon>
        <taxon>Bacillati</taxon>
        <taxon>Actinomycetota</taxon>
        <taxon>Actinomycetes</taxon>
        <taxon>Streptosporangiales</taxon>
        <taxon>Streptosporangiaceae</taxon>
        <taxon>Streptosporangium</taxon>
    </lineage>
</organism>
<dbReference type="Gene3D" id="3.40.50.880">
    <property type="match status" value="1"/>
</dbReference>
<dbReference type="InterPro" id="IPR002818">
    <property type="entry name" value="DJ-1/PfpI"/>
</dbReference>
<dbReference type="CDD" id="cd03139">
    <property type="entry name" value="GATase1_PfpI_2"/>
    <property type="match status" value="1"/>
</dbReference>
<evidence type="ECO:0000313" key="2">
    <source>
        <dbReference type="EMBL" id="PSJ26635.1"/>
    </source>
</evidence>
<dbReference type="RefSeq" id="WP_106678971.1">
    <property type="nucleotide sequence ID" value="NZ_PXWG01000065.1"/>
</dbReference>
<sequence>MQQRNTGTPTASHQSPLHVQIVLYDGAEEQDFTGPYEVFSLAGVRRLGFVDTTYVALDGPRTVTAVHGTKIVVDRGWSPGSADILIVPGGHGVQEQIDQGALPKALESAQRQGLTIASVCTGALLLSAAGLTKGRPCTTHHTVKDRLRQEGGIVKDARVVDDGDLVTSGGVTSGLDLALWLVQREAGRHESRIGAGSEFAVELEGILEYERRGTVWSAAQKHVP</sequence>
<dbReference type="PANTHER" id="PTHR43130:SF3">
    <property type="entry name" value="HTH-TYPE TRANSCRIPTIONAL REGULATOR RV1931C"/>
    <property type="match status" value="1"/>
</dbReference>
<dbReference type="Proteomes" id="UP000242427">
    <property type="component" value="Unassembled WGS sequence"/>
</dbReference>
<dbReference type="PANTHER" id="PTHR43130">
    <property type="entry name" value="ARAC-FAMILY TRANSCRIPTIONAL REGULATOR"/>
    <property type="match status" value="1"/>
</dbReference>